<keyword evidence="2" id="KW-1185">Reference proteome</keyword>
<comment type="caution">
    <text evidence="1">The sequence shown here is derived from an EMBL/GenBank/DDBJ whole genome shotgun (WGS) entry which is preliminary data.</text>
</comment>
<proteinExistence type="predicted"/>
<gene>
    <name evidence="1" type="ORF">HPB51_006910</name>
</gene>
<name>A0A9J6DZN9_RHIMP</name>
<evidence type="ECO:0000313" key="1">
    <source>
        <dbReference type="EMBL" id="KAH8027477.1"/>
    </source>
</evidence>
<dbReference type="VEuPathDB" id="VectorBase:LOC119168018"/>
<protein>
    <submittedName>
        <fullName evidence="1">Uncharacterized protein</fullName>
    </submittedName>
</protein>
<reference evidence="1" key="1">
    <citation type="journal article" date="2020" name="Cell">
        <title>Large-Scale Comparative Analyses of Tick Genomes Elucidate Their Genetic Diversity and Vector Capacities.</title>
        <authorList>
            <consortium name="Tick Genome and Microbiome Consortium (TIGMIC)"/>
            <person name="Jia N."/>
            <person name="Wang J."/>
            <person name="Shi W."/>
            <person name="Du L."/>
            <person name="Sun Y."/>
            <person name="Zhan W."/>
            <person name="Jiang J.F."/>
            <person name="Wang Q."/>
            <person name="Zhang B."/>
            <person name="Ji P."/>
            <person name="Bell-Sakyi L."/>
            <person name="Cui X.M."/>
            <person name="Yuan T.T."/>
            <person name="Jiang B.G."/>
            <person name="Yang W.F."/>
            <person name="Lam T.T."/>
            <person name="Chang Q.C."/>
            <person name="Ding S.J."/>
            <person name="Wang X.J."/>
            <person name="Zhu J.G."/>
            <person name="Ruan X.D."/>
            <person name="Zhao L."/>
            <person name="Wei J.T."/>
            <person name="Ye R.Z."/>
            <person name="Que T.C."/>
            <person name="Du C.H."/>
            <person name="Zhou Y.H."/>
            <person name="Cheng J.X."/>
            <person name="Dai P.F."/>
            <person name="Guo W.B."/>
            <person name="Han X.H."/>
            <person name="Huang E.J."/>
            <person name="Li L.F."/>
            <person name="Wei W."/>
            <person name="Gao Y.C."/>
            <person name="Liu J.Z."/>
            <person name="Shao H.Z."/>
            <person name="Wang X."/>
            <person name="Wang C.C."/>
            <person name="Yang T.C."/>
            <person name="Huo Q.B."/>
            <person name="Li W."/>
            <person name="Chen H.Y."/>
            <person name="Chen S.E."/>
            <person name="Zhou L.G."/>
            <person name="Ni X.B."/>
            <person name="Tian J.H."/>
            <person name="Sheng Y."/>
            <person name="Liu T."/>
            <person name="Pan Y.S."/>
            <person name="Xia L.Y."/>
            <person name="Li J."/>
            <person name="Zhao F."/>
            <person name="Cao W.C."/>
        </authorList>
    </citation>
    <scope>NUCLEOTIDE SEQUENCE</scope>
    <source>
        <strain evidence="1">Rmic-2018</strain>
    </source>
</reference>
<evidence type="ECO:0000313" key="2">
    <source>
        <dbReference type="Proteomes" id="UP000821866"/>
    </source>
</evidence>
<accession>A0A9J6DZN9</accession>
<dbReference type="Proteomes" id="UP000821866">
    <property type="component" value="Chromosome 4"/>
</dbReference>
<dbReference type="EMBL" id="JABSTU010000006">
    <property type="protein sequence ID" value="KAH8027477.1"/>
    <property type="molecule type" value="Genomic_DNA"/>
</dbReference>
<sequence length="205" mass="22653">MLASKSEAGADYTTRMFSSVAEGLGKKAVIVGKVNMAASLREASFRLDVTMPSSCVMWLMDDFFTGCVEKPEDEQKPGDCIIAPEQWLRSNTYRYFAHQALENSTVQPDQGNLNTLLDVTRGAARLSDGIIVKVQFTTVESICSNTVPYSEKDCPPLGTQDANLWLFANTEHYIVFGVGVSVGVATQRRQRWTQWAAEKSRKSAP</sequence>
<reference evidence="1" key="2">
    <citation type="submission" date="2021-09" db="EMBL/GenBank/DDBJ databases">
        <authorList>
            <person name="Jia N."/>
            <person name="Wang J."/>
            <person name="Shi W."/>
            <person name="Du L."/>
            <person name="Sun Y."/>
            <person name="Zhan W."/>
            <person name="Jiang J."/>
            <person name="Wang Q."/>
            <person name="Zhang B."/>
            <person name="Ji P."/>
            <person name="Sakyi L.B."/>
            <person name="Cui X."/>
            <person name="Yuan T."/>
            <person name="Jiang B."/>
            <person name="Yang W."/>
            <person name="Lam T.T.-Y."/>
            <person name="Chang Q."/>
            <person name="Ding S."/>
            <person name="Wang X."/>
            <person name="Zhu J."/>
            <person name="Ruan X."/>
            <person name="Zhao L."/>
            <person name="Wei J."/>
            <person name="Que T."/>
            <person name="Du C."/>
            <person name="Cheng J."/>
            <person name="Dai P."/>
            <person name="Han X."/>
            <person name="Huang E."/>
            <person name="Gao Y."/>
            <person name="Liu J."/>
            <person name="Shao H."/>
            <person name="Ye R."/>
            <person name="Li L."/>
            <person name="Wei W."/>
            <person name="Wang X."/>
            <person name="Wang C."/>
            <person name="Huo Q."/>
            <person name="Li W."/>
            <person name="Guo W."/>
            <person name="Chen H."/>
            <person name="Chen S."/>
            <person name="Zhou L."/>
            <person name="Zhou L."/>
            <person name="Ni X."/>
            <person name="Tian J."/>
            <person name="Zhou Y."/>
            <person name="Sheng Y."/>
            <person name="Liu T."/>
            <person name="Pan Y."/>
            <person name="Xia L."/>
            <person name="Li J."/>
            <person name="Zhao F."/>
            <person name="Cao W."/>
        </authorList>
    </citation>
    <scope>NUCLEOTIDE SEQUENCE</scope>
    <source>
        <strain evidence="1">Rmic-2018</strain>
        <tissue evidence="1">Larvae</tissue>
    </source>
</reference>
<dbReference type="AlphaFoldDB" id="A0A9J6DZN9"/>
<organism evidence="1 2">
    <name type="scientific">Rhipicephalus microplus</name>
    <name type="common">Cattle tick</name>
    <name type="synonym">Boophilus microplus</name>
    <dbReference type="NCBI Taxonomy" id="6941"/>
    <lineage>
        <taxon>Eukaryota</taxon>
        <taxon>Metazoa</taxon>
        <taxon>Ecdysozoa</taxon>
        <taxon>Arthropoda</taxon>
        <taxon>Chelicerata</taxon>
        <taxon>Arachnida</taxon>
        <taxon>Acari</taxon>
        <taxon>Parasitiformes</taxon>
        <taxon>Ixodida</taxon>
        <taxon>Ixodoidea</taxon>
        <taxon>Ixodidae</taxon>
        <taxon>Rhipicephalinae</taxon>
        <taxon>Rhipicephalus</taxon>
        <taxon>Boophilus</taxon>
    </lineage>
</organism>